<keyword evidence="5" id="KW-0488">Methylation</keyword>
<dbReference type="GO" id="GO:0010008">
    <property type="term" value="C:endosome membrane"/>
    <property type="evidence" value="ECO:0007669"/>
    <property type="project" value="UniProtKB-SubCell"/>
</dbReference>
<dbReference type="SUPFAM" id="SSF52540">
    <property type="entry name" value="P-loop containing nucleoside triphosphate hydrolases"/>
    <property type="match status" value="2"/>
</dbReference>
<feature type="transmembrane region" description="Helical" evidence="21">
    <location>
        <begin position="2131"/>
        <end position="2156"/>
    </location>
</feature>
<dbReference type="GO" id="GO:0005319">
    <property type="term" value="F:lipid transporter activity"/>
    <property type="evidence" value="ECO:0007669"/>
    <property type="project" value="TreeGrafter"/>
</dbReference>
<feature type="transmembrane region" description="Helical" evidence="21">
    <location>
        <begin position="2215"/>
        <end position="2236"/>
    </location>
</feature>
<dbReference type="GO" id="GO:0010556">
    <property type="term" value="P:regulation of macromolecule biosynthetic process"/>
    <property type="evidence" value="ECO:0007669"/>
    <property type="project" value="UniProtKB-ARBA"/>
</dbReference>
<feature type="compositionally biased region" description="Polar residues" evidence="20">
    <location>
        <begin position="494"/>
        <end position="503"/>
    </location>
</feature>
<feature type="transmembrane region" description="Helical" evidence="21">
    <location>
        <begin position="862"/>
        <end position="884"/>
    </location>
</feature>
<evidence type="ECO:0000256" key="18">
    <source>
        <dbReference type="ARBA" id="ARBA00068368"/>
    </source>
</evidence>
<evidence type="ECO:0000256" key="1">
    <source>
        <dbReference type="ARBA" id="ARBA00004155"/>
    </source>
</evidence>
<dbReference type="PANTHER" id="PTHR19229:SF36">
    <property type="entry name" value="ATP-BINDING CASSETTE SUB-FAMILY A MEMBER 2"/>
    <property type="match status" value="1"/>
</dbReference>
<evidence type="ECO:0000256" key="5">
    <source>
        <dbReference type="ARBA" id="ARBA00022481"/>
    </source>
</evidence>
<dbReference type="SMART" id="SM00382">
    <property type="entry name" value="AAA"/>
    <property type="match status" value="2"/>
</dbReference>
<dbReference type="InterPro" id="IPR026082">
    <property type="entry name" value="ABCA"/>
</dbReference>
<gene>
    <name evidence="24" type="ORF">RRG08_049731</name>
</gene>
<keyword evidence="8" id="KW-0677">Repeat</keyword>
<comment type="similarity">
    <text evidence="3">Belongs to the ABC transporter superfamily. ABCA family.</text>
</comment>
<feature type="region of interest" description="Disordered" evidence="20">
    <location>
        <begin position="2632"/>
        <end position="2651"/>
    </location>
</feature>
<feature type="transmembrane region" description="Helical" evidence="21">
    <location>
        <begin position="905"/>
        <end position="927"/>
    </location>
</feature>
<dbReference type="InterPro" id="IPR027417">
    <property type="entry name" value="P-loop_NTPase"/>
</dbReference>
<evidence type="ECO:0000256" key="16">
    <source>
        <dbReference type="ARBA" id="ARBA00023228"/>
    </source>
</evidence>
<feature type="compositionally biased region" description="Polar residues" evidence="20">
    <location>
        <begin position="1413"/>
        <end position="1423"/>
    </location>
</feature>
<evidence type="ECO:0000256" key="21">
    <source>
        <dbReference type="SAM" id="Phobius"/>
    </source>
</evidence>
<evidence type="ECO:0000313" key="25">
    <source>
        <dbReference type="Proteomes" id="UP001283361"/>
    </source>
</evidence>
<feature type="region of interest" description="Disordered" evidence="20">
    <location>
        <begin position="534"/>
        <end position="590"/>
    </location>
</feature>
<feature type="region of interest" description="Disordered" evidence="20">
    <location>
        <begin position="1517"/>
        <end position="1552"/>
    </location>
</feature>
<feature type="transmembrane region" description="Helical" evidence="21">
    <location>
        <begin position="2168"/>
        <end position="2190"/>
    </location>
</feature>
<feature type="region of interest" description="Disordered" evidence="20">
    <location>
        <begin position="1384"/>
        <end position="1428"/>
    </location>
</feature>
<dbReference type="GO" id="GO:0016887">
    <property type="term" value="F:ATP hydrolysis activity"/>
    <property type="evidence" value="ECO:0007669"/>
    <property type="project" value="InterPro"/>
</dbReference>
<dbReference type="InterPro" id="IPR017871">
    <property type="entry name" value="ABC_transporter-like_CS"/>
</dbReference>
<keyword evidence="14 21" id="KW-0472">Membrane</keyword>
<organism evidence="24 25">
    <name type="scientific">Elysia crispata</name>
    <name type="common">lettuce slug</name>
    <dbReference type="NCBI Taxonomy" id="231223"/>
    <lineage>
        <taxon>Eukaryota</taxon>
        <taxon>Metazoa</taxon>
        <taxon>Spiralia</taxon>
        <taxon>Lophotrochozoa</taxon>
        <taxon>Mollusca</taxon>
        <taxon>Gastropoda</taxon>
        <taxon>Heterobranchia</taxon>
        <taxon>Euthyneura</taxon>
        <taxon>Panpulmonata</taxon>
        <taxon>Sacoglossa</taxon>
        <taxon>Placobranchoidea</taxon>
        <taxon>Plakobranchidae</taxon>
        <taxon>Elysia</taxon>
    </lineage>
</organism>
<feature type="transmembrane region" description="Helical" evidence="21">
    <location>
        <begin position="2020"/>
        <end position="2043"/>
    </location>
</feature>
<evidence type="ECO:0000313" key="24">
    <source>
        <dbReference type="EMBL" id="KAK3736590.1"/>
    </source>
</evidence>
<keyword evidence="16" id="KW-0458">Lysosome</keyword>
<feature type="transmembrane region" description="Helical" evidence="21">
    <location>
        <begin position="2100"/>
        <end position="2119"/>
    </location>
</feature>
<dbReference type="InterPro" id="IPR013525">
    <property type="entry name" value="ABC2_TM"/>
</dbReference>
<evidence type="ECO:0000256" key="19">
    <source>
        <dbReference type="ARBA" id="ARBA00083139"/>
    </source>
</evidence>
<keyword evidence="15" id="KW-0325">Glycoprotein</keyword>
<dbReference type="Gene3D" id="3.40.50.300">
    <property type="entry name" value="P-loop containing nucleotide triphosphate hydrolases"/>
    <property type="match status" value="2"/>
</dbReference>
<feature type="region of interest" description="Disordered" evidence="20">
    <location>
        <begin position="489"/>
        <end position="519"/>
    </location>
</feature>
<evidence type="ECO:0000256" key="7">
    <source>
        <dbReference type="ARBA" id="ARBA00022692"/>
    </source>
</evidence>
<dbReference type="Pfam" id="PF23321">
    <property type="entry name" value="R1_ABCA1"/>
    <property type="match status" value="1"/>
</dbReference>
<proteinExistence type="inferred from homology"/>
<feature type="compositionally biased region" description="Polar residues" evidence="20">
    <location>
        <begin position="560"/>
        <end position="570"/>
    </location>
</feature>
<keyword evidence="11" id="KW-0067">ATP-binding</keyword>
<feature type="signal peptide" evidence="22">
    <location>
        <begin position="1"/>
        <end position="20"/>
    </location>
</feature>
<evidence type="ECO:0000256" key="11">
    <source>
        <dbReference type="ARBA" id="ARBA00022840"/>
    </source>
</evidence>
<evidence type="ECO:0000256" key="2">
    <source>
        <dbReference type="ARBA" id="ARBA00004608"/>
    </source>
</evidence>
<keyword evidence="25" id="KW-1185">Reference proteome</keyword>
<dbReference type="GO" id="GO:0051247">
    <property type="term" value="P:positive regulation of protein metabolic process"/>
    <property type="evidence" value="ECO:0007669"/>
    <property type="project" value="UniProtKB-ARBA"/>
</dbReference>
<keyword evidence="10" id="KW-0967">Endosome</keyword>
<evidence type="ECO:0000256" key="20">
    <source>
        <dbReference type="SAM" id="MobiDB-lite"/>
    </source>
</evidence>
<keyword evidence="22" id="KW-0732">Signal</keyword>
<evidence type="ECO:0000256" key="15">
    <source>
        <dbReference type="ARBA" id="ARBA00023180"/>
    </source>
</evidence>
<protein>
    <recommendedName>
        <fullName evidence="18">ATP-binding cassette sub-family A member 2</fullName>
    </recommendedName>
    <alternativeName>
        <fullName evidence="19">ATP-binding cassette transporter 2</fullName>
    </alternativeName>
</protein>
<dbReference type="PANTHER" id="PTHR19229">
    <property type="entry name" value="ATP-BINDING CASSETTE TRANSPORTER SUBFAMILY A ABCA"/>
    <property type="match status" value="1"/>
</dbReference>
<dbReference type="Pfam" id="PF12698">
    <property type="entry name" value="ABC2_membrane_3"/>
    <property type="match status" value="2"/>
</dbReference>
<feature type="chain" id="PRO_5042236735" description="ATP-binding cassette sub-family A member 2" evidence="22">
    <location>
        <begin position="21"/>
        <end position="2674"/>
    </location>
</feature>
<dbReference type="GO" id="GO:0140359">
    <property type="term" value="F:ABC-type transporter activity"/>
    <property type="evidence" value="ECO:0007669"/>
    <property type="project" value="InterPro"/>
</dbReference>
<dbReference type="PROSITE" id="PS50893">
    <property type="entry name" value="ABC_TRANSPORTER_2"/>
    <property type="match status" value="2"/>
</dbReference>
<feature type="compositionally biased region" description="Acidic residues" evidence="20">
    <location>
        <begin position="1390"/>
        <end position="1402"/>
    </location>
</feature>
<keyword evidence="7 21" id="KW-0812">Transmembrane</keyword>
<dbReference type="Pfam" id="PF00005">
    <property type="entry name" value="ABC_tran"/>
    <property type="match status" value="2"/>
</dbReference>
<evidence type="ECO:0000256" key="3">
    <source>
        <dbReference type="ARBA" id="ARBA00008869"/>
    </source>
</evidence>
<dbReference type="GO" id="GO:0005524">
    <property type="term" value="F:ATP binding"/>
    <property type="evidence" value="ECO:0007669"/>
    <property type="project" value="UniProtKB-KW"/>
</dbReference>
<keyword evidence="12" id="KW-1278">Translocase</keyword>
<feature type="domain" description="ABC transporter" evidence="23">
    <location>
        <begin position="2279"/>
        <end position="2514"/>
    </location>
</feature>
<feature type="transmembrane region" description="Helical" evidence="21">
    <location>
        <begin position="2072"/>
        <end position="2094"/>
    </location>
</feature>
<dbReference type="EMBL" id="JAWDGP010006701">
    <property type="protein sequence ID" value="KAK3736590.1"/>
    <property type="molecule type" value="Genomic_DNA"/>
</dbReference>
<comment type="subcellular location">
    <subcellularLocation>
        <location evidence="2">Endosome membrane</location>
    </subcellularLocation>
    <subcellularLocation>
        <location evidence="1">Lysosome membrane</location>
        <topology evidence="1">Multi-pass membrane protein</topology>
    </subcellularLocation>
</comment>
<evidence type="ECO:0000256" key="12">
    <source>
        <dbReference type="ARBA" id="ARBA00022967"/>
    </source>
</evidence>
<evidence type="ECO:0000256" key="17">
    <source>
        <dbReference type="ARBA" id="ARBA00059684"/>
    </source>
</evidence>
<evidence type="ECO:0000256" key="13">
    <source>
        <dbReference type="ARBA" id="ARBA00022989"/>
    </source>
</evidence>
<feature type="transmembrane region" description="Helical" evidence="21">
    <location>
        <begin position="1046"/>
        <end position="1069"/>
    </location>
</feature>
<accession>A0AAE0Y8K0</accession>
<dbReference type="CDD" id="cd03263">
    <property type="entry name" value="ABC_subfamily_A"/>
    <property type="match status" value="2"/>
</dbReference>
<sequence length="2674" mass="299416">MFIPLVLFVILLLIREKLPASKIPITRNHAMALPSTGLLSLIQMFCDGDGDLDPHGFRNGTTESQVDRLLGQLQVVAEDHDFFRPGLSPQEMDDLPQMYQAVIDDPAFMIDALKNASDVELGSVLTDRAEFLHFLTHNLSLTVDEAEAFTHSQVHVKEVYHYIVGGSIGQAFPKFPFHRKRRSAPDNLPQVSDDGSILNTLQEAGHKKKTNIMSSFLSSLSASPLFSASSLASDSSLKSLPIADLLATSMQDMVKVWLAQNAARTVGDNTKRQELFQIVSDSLASSQVQQKVLATIITSAMNQLHEADQKAVLEVVADLISKLGDGGASAAAGAAGLSSVDGLRVLQKVLQIVEAQPAPLVLQPDTLASALKSVLRSPHFVRMVVCDNQTFVDGIVPPDSTNSSVTSSLQSRLCHLSPAQMEEFGSELNKQIPNEELVSLLDLQPVNLTATAYKLSAFLDKAERFMKFQRELDELSQLIALIPFDMEKGAAGDSTESPQTNTTGKPSDPDSGGKSSKKQAGWVKIWNFLHRTVCGRRPNPKHKGKDAPDSDKASDEAVDNVTQAKATAQQAEDSDEADDKEDSDEDDDMENLVMTRAQRDKMSIIKHYLYHNPTVLYAPNTTAADNIITKANTTVAFIDLISTYAREWLNISHRLHLYLARPKTDHNLQLMKKMQDDIVEHRSILSWLFQLHDLSPFLGAKIYSSEHYDHQLHLIDAAAEAWLSMMKGINLNIFRGFSTEEEMLDYFLTQAYHDNASVIAGVVFQDLPTDGSMPPHIRYKIRQNATYLPSTKQVRKPTWEPGPGQKFYPYYQFGFVWVQEVIERAIIDLQVGRDVVEPGSYIKQFPYPCYVWDQFMFMIEHVMPLCLTFSWVYTVAILVQSIVYEKEQRLKEVMKMMGLNNAVHWCAWFVTTFVQMTISVIILTVVLKMGNILPHSNTFIIFTILEIYICAIISFSFLISVLYSKAKVAAACAGIIYFLSYVPYMYIAIKEDIAGDHISGVWKTMASLFSTTAFGLGAKYFAFYEEMGTGVQWGNMYISPAESDEFNLFMVTLMMVLDCVLYCVLVWYIEHVHPGSYGLPKPWYFPFMKSYWCGGNKHVEHCTLGNPFTQCCCPGLEHLSLVEEDQACAMGQDPDYASRFEQDPIHLPLGVCIDNLTKVYKLGKKTAVKNLSLNLYEGQITSFLGHNGAGKTTTMSMLTGMIPPTTGTASVYNYDIRTDMDIIRQSLGLCPQHNVLFDKFTVEEHLWFYANLKGMKSEDIRKETDRMIEDLGLPDKRGVRVDCLSGGMQRKLSVAIAFVGGSRTVILDEPTAGVDPYARRAIWDLLVKFKKDRTILLSTHHMDEADFLGDRIAIISNGQLKCCGSSIFLKNMIGEGYHLTFSKMERKPEETDDEEEREEDGEAVGSNRDDATRSTCTSKQQPRPLNIKIKPESPCEEQRVTAFVQKYVSSAYLVSENARELHYILPFEEARKGCFERLFTNLDTSLSDLWVTSYGVMDTNLEEIFLKVTEAALNEEEVQNEEKPLETFSSDVPTSPLHHTAPPSYPQAMATSPTTSLSNLLLMDGPPFAEGAELARAPPPIPPMASAVVSSNRVQAHAQLNRNTTCRQAINNSDGYEDEDEDDFYGAGGGVDADEPLLCDNLVLEDQVLSRNGDLNMINLAEIGEDRSRVPQPVASDSPRILLEGRGSHMMNPKLLLANHFKAVIIKRFHYITRNWRSLFSQILLPAIFVAVAMTVALAAPSVDDLPPLELSPTQFTNVTLPTGNFIPFTDERMSKPSKVNPLDANAYLLQSTLALPSGIGASCLLRSPLITSANGTNDFETNCQWLFDNHYRVRGPSRRGLLVNLTSEVTGDELQYSDTVYYPHNCVCKADGTGFICDSKKYHRPPGFRPVTLDWLNNITGQHTEDYLLYTFMDQFRHRYGGLSFGQVQGFVPENFGLNAPTLFRKLAVRNVATTWFNHKGLHSMGVYLNSLNNAILRANLPADKGNPAAYGMTVYNHPWNDTDSQLSSLDYILEGSDVLISIFIIAAMSFVPASFVVFLVYEKSTKAKHLQFVTGMNPVMYWIGNYVWDMCNYVIPAFMCIMILLIFQIPAYVSSDNLPAVITLFLMYGWSMTPLMYPASFWFKEPSTAYIALIVINLFTGITCIVCSFLLEIFSYDDDLEHVHKVLKYVFMMFPNYCLGRGLMELAFNEYKNEYFFKTGQTDKMRSAMEWDLIPCHLVAMAAVGLLSFLITLMCEYRFFLRPSPTRVSQTSLREEDADVASERKRVLKGDGKFDSLVLENLTKVYKTRKLGRHLAVDRLCLGVPPGECFGLLGVNGAGKTTTFKMLTGDLEPSSGAAYLNGYSVNKDIKKVQQIIGYCPQFDSLFDELTAREHLQLYCRLRGIPPSDEKQVVEWALKKLGLTNYADKLSGTYSGGNKRKLSTAIALIGHPPIIFMDEPTTGMDPHSRRFLWDLILGLVQDGRSVILTSHSMEECEALCSRMAIMVNGTFKCLGSSTHLKNRFGDGYTFTIRVRGPDYQRARREVTRFIERNIPDAQLKEEHYNIVQYEIKTRPVSLAMLFSKLEEAEGNLSIEDYSVSQNTLDNVFINFVKQQTGLVQDDFDEDSVRTQSFGSRLRSRASTFLMGSSVSVPSPPVLPQDHSSDDSLEDLSDDEILLTLDSSDGTRLTMMPL</sequence>
<name>A0AAE0Y8K0_9GAST</name>
<feature type="transmembrane region" description="Helical" evidence="21">
    <location>
        <begin position="939"/>
        <end position="961"/>
    </location>
</feature>
<dbReference type="InterPro" id="IPR056264">
    <property type="entry name" value="R2_ABCA1-4-like"/>
</dbReference>
<feature type="transmembrane region" description="Helical" evidence="21">
    <location>
        <begin position="968"/>
        <end position="989"/>
    </location>
</feature>
<evidence type="ECO:0000256" key="9">
    <source>
        <dbReference type="ARBA" id="ARBA00022741"/>
    </source>
</evidence>
<dbReference type="Proteomes" id="UP001283361">
    <property type="component" value="Unassembled WGS sequence"/>
</dbReference>
<feature type="domain" description="ABC transporter" evidence="23">
    <location>
        <begin position="1151"/>
        <end position="1382"/>
    </location>
</feature>
<dbReference type="GO" id="GO:0005765">
    <property type="term" value="C:lysosomal membrane"/>
    <property type="evidence" value="ECO:0007669"/>
    <property type="project" value="UniProtKB-SubCell"/>
</dbReference>
<evidence type="ECO:0000256" key="14">
    <source>
        <dbReference type="ARBA" id="ARBA00023136"/>
    </source>
</evidence>
<dbReference type="PROSITE" id="PS00211">
    <property type="entry name" value="ABC_TRANSPORTER_1"/>
    <property type="match status" value="1"/>
</dbReference>
<dbReference type="FunFam" id="3.40.50.300:FF:000612">
    <property type="entry name" value="ATP-binding cassette, sub-family A (ABC1), member 2"/>
    <property type="match status" value="1"/>
</dbReference>
<reference evidence="24" key="1">
    <citation type="journal article" date="2023" name="G3 (Bethesda)">
        <title>A reference genome for the long-term kleptoplast-retaining sea slug Elysia crispata morphotype clarki.</title>
        <authorList>
            <person name="Eastman K.E."/>
            <person name="Pendleton A.L."/>
            <person name="Shaikh M.A."/>
            <person name="Suttiyut T."/>
            <person name="Ogas R."/>
            <person name="Tomko P."/>
            <person name="Gavelis G."/>
            <person name="Widhalm J.R."/>
            <person name="Wisecaver J.H."/>
        </authorList>
    </citation>
    <scope>NUCLEOTIDE SEQUENCE</scope>
    <source>
        <strain evidence="24">ECLA1</strain>
    </source>
</reference>
<keyword evidence="4" id="KW-0813">Transport</keyword>
<dbReference type="InterPro" id="IPR003439">
    <property type="entry name" value="ABC_transporter-like_ATP-bd"/>
</dbReference>
<feature type="compositionally biased region" description="Basic and acidic residues" evidence="20">
    <location>
        <begin position="545"/>
        <end position="555"/>
    </location>
</feature>
<dbReference type="InterPro" id="IPR003593">
    <property type="entry name" value="AAA+_ATPase"/>
</dbReference>
<keyword evidence="9" id="KW-0547">Nucleotide-binding</keyword>
<keyword evidence="6" id="KW-0597">Phosphoprotein</keyword>
<evidence type="ECO:0000259" key="23">
    <source>
        <dbReference type="PROSITE" id="PS50893"/>
    </source>
</evidence>
<comment type="function">
    <text evidence="17">Probable lipid transporter that modulates cholesterol sequestration in the late endosome/lysosome by regulating the intracellular sphingolipid metabolism, in turn participates in cholesterol homeostasis. May alter the transbilayer distribution of ceramide in the intraluminal membrane lipid bilayer, favoring its retention in the outer leaflet that results in increased acid ceramidase activity in the late endosome/lysosome, facilitating ceramide deacylation to sphingosine leading to the sequestration of free cholesterol in lysosomes. In addition regulates amyloid-beta production either by activating a signaling pathway that regulates amyloid precursor protein transcription through the modulation of sphingolipid metabolism or through its role in gamma-secretase processing of APP. May play a role in myelin formation.</text>
</comment>
<feature type="compositionally biased region" description="Acidic residues" evidence="20">
    <location>
        <begin position="572"/>
        <end position="590"/>
    </location>
</feature>
<feature type="compositionally biased region" description="Low complexity" evidence="20">
    <location>
        <begin position="504"/>
        <end position="514"/>
    </location>
</feature>
<evidence type="ECO:0000256" key="4">
    <source>
        <dbReference type="ARBA" id="ARBA00022448"/>
    </source>
</evidence>
<comment type="caution">
    <text evidence="24">The sequence shown here is derived from an EMBL/GenBank/DDBJ whole genome shotgun (WGS) entry which is preliminary data.</text>
</comment>
<evidence type="ECO:0000256" key="6">
    <source>
        <dbReference type="ARBA" id="ARBA00022553"/>
    </source>
</evidence>
<evidence type="ECO:0000256" key="10">
    <source>
        <dbReference type="ARBA" id="ARBA00022753"/>
    </source>
</evidence>
<evidence type="ECO:0000256" key="8">
    <source>
        <dbReference type="ARBA" id="ARBA00022737"/>
    </source>
</evidence>
<keyword evidence="13 21" id="KW-1133">Transmembrane helix</keyword>
<dbReference type="FunFam" id="3.40.50.300:FF:000511">
    <property type="entry name" value="ATP-binding cassette, sub-family A (ABC1), member 2"/>
    <property type="match status" value="1"/>
</dbReference>
<evidence type="ECO:0000256" key="22">
    <source>
        <dbReference type="SAM" id="SignalP"/>
    </source>
</evidence>